<dbReference type="OMA" id="NDRQSCE"/>
<dbReference type="eggNOG" id="KOG0087">
    <property type="taxonomic scope" value="Eukaryota"/>
</dbReference>
<organism evidence="2 3">
    <name type="scientific">Paramecium tetraurelia</name>
    <dbReference type="NCBI Taxonomy" id="5888"/>
    <lineage>
        <taxon>Eukaryota</taxon>
        <taxon>Sar</taxon>
        <taxon>Alveolata</taxon>
        <taxon>Ciliophora</taxon>
        <taxon>Intramacronucleata</taxon>
        <taxon>Oligohymenophorea</taxon>
        <taxon>Peniculida</taxon>
        <taxon>Parameciidae</taxon>
        <taxon>Paramecium</taxon>
    </lineage>
</organism>
<dbReference type="SMART" id="SM00175">
    <property type="entry name" value="RAB"/>
    <property type="match status" value="1"/>
</dbReference>
<dbReference type="HOGENOM" id="CLU_1028402_0_0_1"/>
<dbReference type="Pfam" id="PF00071">
    <property type="entry name" value="Ras"/>
    <property type="match status" value="1"/>
</dbReference>
<dbReference type="SMART" id="SM00174">
    <property type="entry name" value="RHO"/>
    <property type="match status" value="1"/>
</dbReference>
<dbReference type="GO" id="GO:0005525">
    <property type="term" value="F:GTP binding"/>
    <property type="evidence" value="ECO:0000318"/>
    <property type="project" value="GO_Central"/>
</dbReference>
<evidence type="ECO:0000313" key="3">
    <source>
        <dbReference type="Proteomes" id="UP000000600"/>
    </source>
</evidence>
<dbReference type="GO" id="GO:0003924">
    <property type="term" value="F:GTPase activity"/>
    <property type="evidence" value="ECO:0000318"/>
    <property type="project" value="GO_Central"/>
</dbReference>
<evidence type="ECO:0000313" key="2">
    <source>
        <dbReference type="EMBL" id="CAK94282.1"/>
    </source>
</evidence>
<proteinExistence type="inferred from homology"/>
<dbReference type="SUPFAM" id="SSF52540">
    <property type="entry name" value="P-loop containing nucleoside triphosphate hydrolases"/>
    <property type="match status" value="1"/>
</dbReference>
<dbReference type="FunFam" id="3.40.50.300:FF:001447">
    <property type="entry name" value="Ras-related protein Rab-1B"/>
    <property type="match status" value="1"/>
</dbReference>
<dbReference type="InterPro" id="IPR027417">
    <property type="entry name" value="P-loop_NTPase"/>
</dbReference>
<sequence>MLINKALPLMFQYYFIRVIEILGQTQEFDYQYLIIYFQQCLKIKVSSITQIVILLGDCGVGKTTILHNFLDMSSQPETTIGVQHHSFSRNNIKFSIWDTAGQEKYRSVVSSHYKRAKAALIIYDSSREETLLHIDKWIEELIFQVGTKIIMILIGNKTDLQKVDFNESVQNLQDKYEISYYITTHHKDPEFKDKMNQVFDQIAINLGLLAPNQQYSSTKQIFSQRQEGTPFKSSTLFNNYASGDQEIIQIRKEQPQDVSGGVQNDRQSCEC</sequence>
<protein>
    <submittedName>
        <fullName evidence="2">Uncharacterized protein</fullName>
    </submittedName>
</protein>
<dbReference type="CDD" id="cd00154">
    <property type="entry name" value="Rab"/>
    <property type="match status" value="1"/>
</dbReference>
<evidence type="ECO:0000256" key="1">
    <source>
        <dbReference type="ARBA" id="ARBA00006270"/>
    </source>
</evidence>
<dbReference type="Gene3D" id="3.40.50.300">
    <property type="entry name" value="P-loop containing nucleotide triphosphate hydrolases"/>
    <property type="match status" value="1"/>
</dbReference>
<name>A0EG41_PARTE</name>
<dbReference type="InterPro" id="IPR005225">
    <property type="entry name" value="Small_GTP-bd"/>
</dbReference>
<dbReference type="PRINTS" id="PR00449">
    <property type="entry name" value="RASTRNSFRMNG"/>
</dbReference>
<keyword evidence="3" id="KW-1185">Reference proteome</keyword>
<dbReference type="InterPro" id="IPR050209">
    <property type="entry name" value="Rab_GTPases_membrane_traffic"/>
</dbReference>
<dbReference type="OrthoDB" id="292370at2759"/>
<dbReference type="GeneID" id="5047440"/>
<dbReference type="EMBL" id="CT868676">
    <property type="protein sequence ID" value="CAK94282.1"/>
    <property type="molecule type" value="Genomic_DNA"/>
</dbReference>
<dbReference type="NCBIfam" id="TIGR00231">
    <property type="entry name" value="small_GTP"/>
    <property type="match status" value="1"/>
</dbReference>
<dbReference type="InParanoid" id="A0EG41"/>
<dbReference type="SMART" id="SM00176">
    <property type="entry name" value="RAN"/>
    <property type="match status" value="1"/>
</dbReference>
<accession>A0EG41</accession>
<dbReference type="PROSITE" id="PS51419">
    <property type="entry name" value="RAB"/>
    <property type="match status" value="1"/>
</dbReference>
<gene>
    <name evidence="2" type="ORF">GSPATT00026605001</name>
</gene>
<dbReference type="Proteomes" id="UP000000600">
    <property type="component" value="Unassembled WGS sequence"/>
</dbReference>
<dbReference type="GO" id="GO:0016192">
    <property type="term" value="P:vesicle-mediated transport"/>
    <property type="evidence" value="ECO:0000318"/>
    <property type="project" value="GO_Central"/>
</dbReference>
<dbReference type="GO" id="GO:0005768">
    <property type="term" value="C:endosome"/>
    <property type="evidence" value="ECO:0000318"/>
    <property type="project" value="GO_Central"/>
</dbReference>
<comment type="similarity">
    <text evidence="1">Belongs to the small GTPase superfamily. Rab family.</text>
</comment>
<dbReference type="STRING" id="5888.A0EG41"/>
<dbReference type="AlphaFoldDB" id="A0EG41"/>
<dbReference type="KEGG" id="ptm:GSPATT00026605001"/>
<dbReference type="SMART" id="SM00173">
    <property type="entry name" value="RAS"/>
    <property type="match status" value="1"/>
</dbReference>
<dbReference type="PANTHER" id="PTHR47979">
    <property type="entry name" value="DRAB11-RELATED"/>
    <property type="match status" value="1"/>
</dbReference>
<dbReference type="RefSeq" id="XP_001461655.1">
    <property type="nucleotide sequence ID" value="XM_001461618.1"/>
</dbReference>
<reference evidence="2 3" key="1">
    <citation type="journal article" date="2006" name="Nature">
        <title>Global trends of whole-genome duplications revealed by the ciliate Paramecium tetraurelia.</title>
        <authorList>
            <consortium name="Genoscope"/>
            <person name="Aury J.-M."/>
            <person name="Jaillon O."/>
            <person name="Duret L."/>
            <person name="Noel B."/>
            <person name="Jubin C."/>
            <person name="Porcel B.M."/>
            <person name="Segurens B."/>
            <person name="Daubin V."/>
            <person name="Anthouard V."/>
            <person name="Aiach N."/>
            <person name="Arnaiz O."/>
            <person name="Billaut A."/>
            <person name="Beisson J."/>
            <person name="Blanc I."/>
            <person name="Bouhouche K."/>
            <person name="Camara F."/>
            <person name="Duharcourt S."/>
            <person name="Guigo R."/>
            <person name="Gogendeau D."/>
            <person name="Katinka M."/>
            <person name="Keller A.-M."/>
            <person name="Kissmehl R."/>
            <person name="Klotz C."/>
            <person name="Koll F."/>
            <person name="Le Moue A."/>
            <person name="Lepere C."/>
            <person name="Malinsky S."/>
            <person name="Nowacki M."/>
            <person name="Nowak J.K."/>
            <person name="Plattner H."/>
            <person name="Poulain J."/>
            <person name="Ruiz F."/>
            <person name="Serrano V."/>
            <person name="Zagulski M."/>
            <person name="Dessen P."/>
            <person name="Betermier M."/>
            <person name="Weissenbach J."/>
            <person name="Scarpelli C."/>
            <person name="Schachter V."/>
            <person name="Sperling L."/>
            <person name="Meyer E."/>
            <person name="Cohen J."/>
            <person name="Wincker P."/>
        </authorList>
    </citation>
    <scope>NUCLEOTIDE SEQUENCE [LARGE SCALE GENOMIC DNA]</scope>
    <source>
        <strain evidence="2 3">Stock d4-2</strain>
    </source>
</reference>
<dbReference type="InterPro" id="IPR001806">
    <property type="entry name" value="Small_GTPase"/>
</dbReference>